<dbReference type="InterPro" id="IPR007493">
    <property type="entry name" value="DUF538"/>
</dbReference>
<dbReference type="Pfam" id="PF04398">
    <property type="entry name" value="DUF538"/>
    <property type="match status" value="1"/>
</dbReference>
<dbReference type="EMBL" id="JAVXUO010003180">
    <property type="protein sequence ID" value="KAK2965823.1"/>
    <property type="molecule type" value="Genomic_DNA"/>
</dbReference>
<sequence length="358" mass="39602">MTPSSPLSKWGPPSRVSSPPIIDHSPNVNQSPLYSCWQNTVSFLLLHLLPSPKLSPFRHFLPPFPPLLKPLTPNFLLPTKRGIPRRPTSPNTQFDICSPTSLLCSSTHPEPKKPNAMFVRLLVLFAIISFSSSEVVSIYDVLRSHGLPIGLLPKGVKEYTFDDSGKFEVHLDQACNAKFENELHYDRNVSGTLTYGRIGGLSGISAQDLFLWFSVKEIRVDIPSSGLIYFDVGVVSKQFSLSTFETPRDCLAVQLPDLASGRVIASAVSKSASGNFRHQLDHKDLARAVLQILQHQHLVVSSVGSKVKEHTRKFGTCIVDQQNPKSGNIVVKETKSGFQIMTFGFWHQKRITTCATAA</sequence>
<evidence type="ECO:0000256" key="1">
    <source>
        <dbReference type="SAM" id="MobiDB-lite"/>
    </source>
</evidence>
<dbReference type="FunFam" id="2.30.240.10:FF:000002">
    <property type="entry name" value="Uncharacterized protein At3g07460"/>
    <property type="match status" value="1"/>
</dbReference>
<evidence type="ECO:0000313" key="2">
    <source>
        <dbReference type="EMBL" id="KAK2965823.1"/>
    </source>
</evidence>
<protein>
    <submittedName>
        <fullName evidence="2">Uncharacterized protein</fullName>
    </submittedName>
</protein>
<gene>
    <name evidence="2" type="ORF">RJ640_025332</name>
</gene>
<proteinExistence type="predicted"/>
<comment type="caution">
    <text evidence="2">The sequence shown here is derived from an EMBL/GenBank/DDBJ whole genome shotgun (WGS) entry which is preliminary data.</text>
</comment>
<feature type="region of interest" description="Disordered" evidence="1">
    <location>
        <begin position="1"/>
        <end position="22"/>
    </location>
</feature>
<accession>A0AA88QAT9</accession>
<dbReference type="SUPFAM" id="SSF141562">
    <property type="entry name" value="At5g01610-like"/>
    <property type="match status" value="1"/>
</dbReference>
<dbReference type="PANTHER" id="PTHR31676">
    <property type="entry name" value="T31J12.3 PROTEIN-RELATED"/>
    <property type="match status" value="1"/>
</dbReference>
<organism evidence="2 3">
    <name type="scientific">Escallonia rubra</name>
    <dbReference type="NCBI Taxonomy" id="112253"/>
    <lineage>
        <taxon>Eukaryota</taxon>
        <taxon>Viridiplantae</taxon>
        <taxon>Streptophyta</taxon>
        <taxon>Embryophyta</taxon>
        <taxon>Tracheophyta</taxon>
        <taxon>Spermatophyta</taxon>
        <taxon>Magnoliopsida</taxon>
        <taxon>eudicotyledons</taxon>
        <taxon>Gunneridae</taxon>
        <taxon>Pentapetalae</taxon>
        <taxon>asterids</taxon>
        <taxon>campanulids</taxon>
        <taxon>Escalloniales</taxon>
        <taxon>Escalloniaceae</taxon>
        <taxon>Escallonia</taxon>
    </lineage>
</organism>
<evidence type="ECO:0000313" key="3">
    <source>
        <dbReference type="Proteomes" id="UP001187471"/>
    </source>
</evidence>
<reference evidence="2" key="1">
    <citation type="submission" date="2022-12" db="EMBL/GenBank/DDBJ databases">
        <title>Draft genome assemblies for two species of Escallonia (Escalloniales).</title>
        <authorList>
            <person name="Chanderbali A."/>
            <person name="Dervinis C."/>
            <person name="Anghel I."/>
            <person name="Soltis D."/>
            <person name="Soltis P."/>
            <person name="Zapata F."/>
        </authorList>
    </citation>
    <scope>NUCLEOTIDE SEQUENCE</scope>
    <source>
        <strain evidence="2">UCBG92.1500</strain>
        <tissue evidence="2">Leaf</tissue>
    </source>
</reference>
<dbReference type="InterPro" id="IPR036758">
    <property type="entry name" value="At5g01610-like"/>
</dbReference>
<dbReference type="AlphaFoldDB" id="A0AA88QAT9"/>
<name>A0AA88QAT9_9ASTE</name>
<dbReference type="Proteomes" id="UP001187471">
    <property type="component" value="Unassembled WGS sequence"/>
</dbReference>
<dbReference type="Gene3D" id="2.30.240.10">
    <property type="entry name" value="At5g01610-like"/>
    <property type="match status" value="1"/>
</dbReference>
<dbReference type="PANTHER" id="PTHR31676:SF110">
    <property type="entry name" value="TRANSMEMBRANE PROTEIN"/>
    <property type="match status" value="1"/>
</dbReference>
<keyword evidence="3" id="KW-1185">Reference proteome</keyword>